<dbReference type="KEGG" id="cthr:CTHT_0041730"/>
<dbReference type="GeneID" id="18258211"/>
<keyword evidence="5" id="KW-1185">Reference proteome</keyword>
<name>G0SAC0_CHATD</name>
<dbReference type="Gene3D" id="3.10.110.10">
    <property type="entry name" value="Ubiquitin Conjugating Enzyme"/>
    <property type="match status" value="1"/>
</dbReference>
<dbReference type="InterPro" id="IPR046896">
    <property type="entry name" value="Cup1-like_N"/>
</dbReference>
<keyword evidence="1" id="KW-0833">Ubl conjugation pathway</keyword>
<evidence type="ECO:0000259" key="3">
    <source>
        <dbReference type="PROSITE" id="PS50127"/>
    </source>
</evidence>
<dbReference type="FunFam" id="3.10.110.10:FF:000026">
    <property type="entry name" value="Ubiquitin-conjugating enzyme E2 variant"/>
    <property type="match status" value="1"/>
</dbReference>
<dbReference type="Pfam" id="PF00179">
    <property type="entry name" value="UQ_con"/>
    <property type="match status" value="1"/>
</dbReference>
<evidence type="ECO:0000313" key="5">
    <source>
        <dbReference type="Proteomes" id="UP000008066"/>
    </source>
</evidence>
<dbReference type="RefSeq" id="XP_006694577.1">
    <property type="nucleotide sequence ID" value="XM_006694514.1"/>
</dbReference>
<dbReference type="EMBL" id="GL988043">
    <property type="protein sequence ID" value="EGS19692.1"/>
    <property type="molecule type" value="Genomic_DNA"/>
</dbReference>
<dbReference type="CDD" id="cd23807">
    <property type="entry name" value="UEV_UBE2V"/>
    <property type="match status" value="1"/>
</dbReference>
<evidence type="ECO:0000256" key="2">
    <source>
        <dbReference type="SAM" id="MobiDB-lite"/>
    </source>
</evidence>
<evidence type="ECO:0000313" key="4">
    <source>
        <dbReference type="EMBL" id="EGS19692.1"/>
    </source>
</evidence>
<feature type="domain" description="UBC core" evidence="3">
    <location>
        <begin position="5"/>
        <end position="172"/>
    </location>
</feature>
<dbReference type="Proteomes" id="UP000008066">
    <property type="component" value="Unassembled WGS sequence"/>
</dbReference>
<reference evidence="4 5" key="1">
    <citation type="journal article" date="2011" name="Cell">
        <title>Insight into structure and assembly of the nuclear pore complex by utilizing the genome of a eukaryotic thermophile.</title>
        <authorList>
            <person name="Amlacher S."/>
            <person name="Sarges P."/>
            <person name="Flemming D."/>
            <person name="van Noort V."/>
            <person name="Kunze R."/>
            <person name="Devos D.P."/>
            <person name="Arumugam M."/>
            <person name="Bork P."/>
            <person name="Hurt E."/>
        </authorList>
    </citation>
    <scope>NUCLEOTIDE SEQUENCE [LARGE SCALE GENOMIC DNA]</scope>
    <source>
        <strain evidence="5">DSM 1495 / CBS 144.50 / IMI 039719</strain>
    </source>
</reference>
<dbReference type="OrthoDB" id="6508832at2759"/>
<dbReference type="InterPro" id="IPR000608">
    <property type="entry name" value="UBC"/>
</dbReference>
<dbReference type="PANTHER" id="PTHR24068">
    <property type="entry name" value="UBIQUITIN-CONJUGATING ENZYME E2"/>
    <property type="match status" value="1"/>
</dbReference>
<sequence length="558" mass="63669">MAKVPRNFKLLEELEKGEKGLGTAAVSYGLDDPEDMLLYNWNATIMGPPHGNHENRIYSLKVYCGDQYPDEPPKVKFLSKINLPGVNPTNGDVDPNAIQILRDWKRIAQDLANKPKPKHDPLCIESVLVAIRKHMDEHKKLPQPPEGLALYKSLLSQSLRVQIPPNTLQSLPPLPIHTPLTNETPLALLIRNGFRRNRSLTSPRLICSALKQGYRFLTLLTRAAEDPNSTEYASVVDFLQKNASRVEEIRAQREKEREKRRRFIEVVTTRKPGTGPLLKRVTPEGVRPPVYEPGIEWPRPLSIFPSGVRKPPTLVATSAGVPFLRFGGRQSRFLERVLRQKTNWRMEKIRILLDAQDEGMEWARDEDQWEELMGLLFLKENPDAVRELGQEDQMPDEPSYASSLHGMCAVLIDEIQAETEDQVARAKALWKMVLMEREQALKEAKEQLEREGKGDEEPQIKSWRRPVWEKKTPKWMREKGFDKKNARKAALEKRKENIRKAMEKFWWFKNAGEAAAVATGSKNTASQLPTVAEDPTKTKLGEASVGKRTTETEHSDDI</sequence>
<feature type="compositionally biased region" description="Polar residues" evidence="2">
    <location>
        <begin position="520"/>
        <end position="529"/>
    </location>
</feature>
<evidence type="ECO:0000256" key="1">
    <source>
        <dbReference type="ARBA" id="ARBA00022786"/>
    </source>
</evidence>
<protein>
    <submittedName>
        <fullName evidence="4">Ubiquitin conjugating enzyme-like protein</fullName>
    </submittedName>
</protein>
<proteinExistence type="predicted"/>
<dbReference type="PROSITE" id="PS50127">
    <property type="entry name" value="UBC_2"/>
    <property type="match status" value="1"/>
</dbReference>
<feature type="compositionally biased region" description="Basic and acidic residues" evidence="2">
    <location>
        <begin position="548"/>
        <end position="558"/>
    </location>
</feature>
<dbReference type="SMART" id="SM00212">
    <property type="entry name" value="UBCc"/>
    <property type="match status" value="1"/>
</dbReference>
<feature type="region of interest" description="Disordered" evidence="2">
    <location>
        <begin position="517"/>
        <end position="558"/>
    </location>
</feature>
<dbReference type="AlphaFoldDB" id="G0SAC0"/>
<dbReference type="InterPro" id="IPR016135">
    <property type="entry name" value="UBQ-conjugating_enzyme/RWD"/>
</dbReference>
<accession>G0SAC0</accession>
<dbReference type="CDD" id="cd20273">
    <property type="entry name" value="Complex1_LYR_unchar"/>
    <property type="match status" value="1"/>
</dbReference>
<dbReference type="SUPFAM" id="SSF54495">
    <property type="entry name" value="UBC-like"/>
    <property type="match status" value="1"/>
</dbReference>
<gene>
    <name evidence="4" type="ORF">CTHT_0041730</name>
</gene>
<dbReference type="STRING" id="759272.G0SAC0"/>
<dbReference type="eggNOG" id="KOG0896">
    <property type="taxonomic scope" value="Eukaryota"/>
</dbReference>
<dbReference type="OMA" id="FEGRERW"/>
<dbReference type="GO" id="GO:0006301">
    <property type="term" value="P:DNA damage tolerance"/>
    <property type="evidence" value="ECO:0007669"/>
    <property type="project" value="UniProtKB-ARBA"/>
</dbReference>
<dbReference type="HOGENOM" id="CLU_488316_0_0_1"/>
<organism evidence="5">
    <name type="scientific">Chaetomium thermophilum (strain DSM 1495 / CBS 144.50 / IMI 039719)</name>
    <name type="common">Thermochaetoides thermophila</name>
    <dbReference type="NCBI Taxonomy" id="759272"/>
    <lineage>
        <taxon>Eukaryota</taxon>
        <taxon>Fungi</taxon>
        <taxon>Dikarya</taxon>
        <taxon>Ascomycota</taxon>
        <taxon>Pezizomycotina</taxon>
        <taxon>Sordariomycetes</taxon>
        <taxon>Sordariomycetidae</taxon>
        <taxon>Sordariales</taxon>
        <taxon>Chaetomiaceae</taxon>
        <taxon>Thermochaetoides</taxon>
    </lineage>
</organism>